<dbReference type="EMBL" id="CP114006">
    <property type="protein sequence ID" value="WAN63513.1"/>
    <property type="molecule type" value="Genomic_DNA"/>
</dbReference>
<feature type="transmembrane region" description="Helical" evidence="5">
    <location>
        <begin position="50"/>
        <end position="68"/>
    </location>
</feature>
<feature type="transmembrane region" description="Helical" evidence="5">
    <location>
        <begin position="135"/>
        <end position="155"/>
    </location>
</feature>
<dbReference type="Proteomes" id="UP001164727">
    <property type="component" value="Chromosome"/>
</dbReference>
<proteinExistence type="predicted"/>
<keyword evidence="7" id="KW-1185">Reference proteome</keyword>
<feature type="transmembrane region" description="Helical" evidence="5">
    <location>
        <begin position="170"/>
        <end position="190"/>
    </location>
</feature>
<dbReference type="CDD" id="cd16914">
    <property type="entry name" value="EcfT"/>
    <property type="match status" value="1"/>
</dbReference>
<gene>
    <name evidence="6" type="primary">ecfT</name>
    <name evidence="6" type="ORF">RS022_06840</name>
</gene>
<dbReference type="Pfam" id="PF02361">
    <property type="entry name" value="CbiQ"/>
    <property type="match status" value="1"/>
</dbReference>
<accession>A0ABY7BT70</accession>
<evidence type="ECO:0000256" key="5">
    <source>
        <dbReference type="SAM" id="Phobius"/>
    </source>
</evidence>
<comment type="subcellular location">
    <subcellularLocation>
        <location evidence="1">Membrane</location>
        <topology evidence="1">Multi-pass membrane protein</topology>
    </subcellularLocation>
</comment>
<dbReference type="InterPro" id="IPR003339">
    <property type="entry name" value="ABC/ECF_trnsptr_transmembrane"/>
</dbReference>
<keyword evidence="3 5" id="KW-1133">Transmembrane helix</keyword>
<evidence type="ECO:0000256" key="1">
    <source>
        <dbReference type="ARBA" id="ARBA00004141"/>
    </source>
</evidence>
<evidence type="ECO:0000313" key="6">
    <source>
        <dbReference type="EMBL" id="WAN63513.1"/>
    </source>
</evidence>
<dbReference type="PANTHER" id="PTHR33514:SF13">
    <property type="entry name" value="PROTEIN ABCI12, CHLOROPLASTIC"/>
    <property type="match status" value="1"/>
</dbReference>
<evidence type="ECO:0000256" key="3">
    <source>
        <dbReference type="ARBA" id="ARBA00022989"/>
    </source>
</evidence>
<sequence>MEIINIKNKSFLKSIHPSLKIILFILIFKIIFSLNLDLNAKLTLQKQLFYFFYFIFFIFIFVLLFKLIDNFFIKFIRQILNLKFFFLFCFFLHVSPKEKEFSFSIFPNDITFFFIIILFLYFLSFFLIKNEYKNIYFLIIFFFVIVLPSILQFSLNQDFFLKLYFDKKDLLNIFFIFLRICLFFMLNFLINQTTSFIEIKDGLEILLKPLKIIKFPVEIFSLMISLILMSIPFLLEESKKILKAQISRGLNFYTKNIFKKVYYLISLLIPILILAFKKSFVLANAMETRGYVLGKPRTKLNVFQITKKDYFIFCFIFVFFVWSFFI</sequence>
<feature type="transmembrane region" description="Helical" evidence="5">
    <location>
        <begin position="215"/>
        <end position="235"/>
    </location>
</feature>
<dbReference type="PANTHER" id="PTHR33514">
    <property type="entry name" value="PROTEIN ABCI12, CHLOROPLASTIC"/>
    <property type="match status" value="1"/>
</dbReference>
<keyword evidence="2 5" id="KW-0812">Transmembrane</keyword>
<protein>
    <submittedName>
        <fullName evidence="6">Energy-coupling factor transporter transmembrane protein EcfT</fullName>
    </submittedName>
</protein>
<organism evidence="6 7">
    <name type="scientific">Candidatus Phytoplasma rubi</name>
    <dbReference type="NCBI Taxonomy" id="399025"/>
    <lineage>
        <taxon>Bacteria</taxon>
        <taxon>Bacillati</taxon>
        <taxon>Mycoplasmatota</taxon>
        <taxon>Mollicutes</taxon>
        <taxon>Acholeplasmatales</taxon>
        <taxon>Acholeplasmataceae</taxon>
        <taxon>Candidatus Phytoplasma</taxon>
        <taxon>16SrV (Elm yellows group)</taxon>
    </lineage>
</organism>
<keyword evidence="4 5" id="KW-0472">Membrane</keyword>
<feature type="transmembrane region" description="Helical" evidence="5">
    <location>
        <begin position="261"/>
        <end position="286"/>
    </location>
</feature>
<name>A0ABY7BT70_9MOLU</name>
<evidence type="ECO:0000313" key="7">
    <source>
        <dbReference type="Proteomes" id="UP001164727"/>
    </source>
</evidence>
<evidence type="ECO:0000256" key="2">
    <source>
        <dbReference type="ARBA" id="ARBA00022692"/>
    </source>
</evidence>
<dbReference type="RefSeq" id="WP_268849710.1">
    <property type="nucleotide sequence ID" value="NZ_CP114006.1"/>
</dbReference>
<feature type="transmembrane region" description="Helical" evidence="5">
    <location>
        <begin position="307"/>
        <end position="325"/>
    </location>
</feature>
<evidence type="ECO:0000256" key="4">
    <source>
        <dbReference type="ARBA" id="ARBA00023136"/>
    </source>
</evidence>
<feature type="transmembrane region" description="Helical" evidence="5">
    <location>
        <begin position="21"/>
        <end position="38"/>
    </location>
</feature>
<reference evidence="6 7" key="1">
    <citation type="journal article" date="2023" name="Microbiol. Resour. Announc.">
        <title>Complete Genome of 'Candidatus Phytoplasma rubi' RS, a Phytopathogenic Bacterium Associated with Rubus Stunt Disease.</title>
        <authorList>
            <person name="Duckeck D."/>
            <person name="Zubert C."/>
            <person name="Bohm J.W."/>
            <person name="Carminati G."/>
            <person name="Schneider B."/>
            <person name="Kube M."/>
        </authorList>
    </citation>
    <scope>NUCLEOTIDE SEQUENCE [LARGE SCALE GENOMIC DNA]</scope>
    <source>
        <strain evidence="6 7">RS</strain>
    </source>
</reference>
<feature type="transmembrane region" description="Helical" evidence="5">
    <location>
        <begin position="110"/>
        <end position="128"/>
    </location>
</feature>
<feature type="transmembrane region" description="Helical" evidence="5">
    <location>
        <begin position="75"/>
        <end position="95"/>
    </location>
</feature>